<comment type="caution">
    <text evidence="1">The sequence shown here is derived from an EMBL/GenBank/DDBJ whole genome shotgun (WGS) entry which is preliminary data.</text>
</comment>
<dbReference type="EMBL" id="LAZR01044220">
    <property type="protein sequence ID" value="KKL05188.1"/>
    <property type="molecule type" value="Genomic_DNA"/>
</dbReference>
<proteinExistence type="predicted"/>
<dbReference type="AlphaFoldDB" id="A0A0F9CZB3"/>
<accession>A0A0F9CZB3</accession>
<reference evidence="1" key="1">
    <citation type="journal article" date="2015" name="Nature">
        <title>Complex archaea that bridge the gap between prokaryotes and eukaryotes.</title>
        <authorList>
            <person name="Spang A."/>
            <person name="Saw J.H."/>
            <person name="Jorgensen S.L."/>
            <person name="Zaremba-Niedzwiedzka K."/>
            <person name="Martijn J."/>
            <person name="Lind A.E."/>
            <person name="van Eijk R."/>
            <person name="Schleper C."/>
            <person name="Guy L."/>
            <person name="Ettema T.J."/>
        </authorList>
    </citation>
    <scope>NUCLEOTIDE SEQUENCE</scope>
</reference>
<gene>
    <name evidence="1" type="ORF">LCGC14_2608560</name>
</gene>
<organism evidence="1">
    <name type="scientific">marine sediment metagenome</name>
    <dbReference type="NCBI Taxonomy" id="412755"/>
    <lineage>
        <taxon>unclassified sequences</taxon>
        <taxon>metagenomes</taxon>
        <taxon>ecological metagenomes</taxon>
    </lineage>
</organism>
<evidence type="ECO:0000313" key="1">
    <source>
        <dbReference type="EMBL" id="KKL05188.1"/>
    </source>
</evidence>
<protein>
    <submittedName>
        <fullName evidence="1">Uncharacterized protein</fullName>
    </submittedName>
</protein>
<sequence>MRVDGLTYEEATLARIAEARRFQSDAEDRHRKAVLAAKAWKELAAALEMALKKHKARRSSEAPPECQHDAVLSIKGKGICIDCGSAV</sequence>
<name>A0A0F9CZB3_9ZZZZ</name>